<keyword evidence="6" id="KW-0186">Copper</keyword>
<dbReference type="InterPro" id="IPR007348">
    <property type="entry name" value="CopC_dom"/>
</dbReference>
<feature type="domain" description="CopC" evidence="8">
    <location>
        <begin position="24"/>
        <end position="119"/>
    </location>
</feature>
<evidence type="ECO:0000256" key="3">
    <source>
        <dbReference type="ARBA" id="ARBA00022723"/>
    </source>
</evidence>
<feature type="chain" id="PRO_5037409669" evidence="7">
    <location>
        <begin position="24"/>
        <end position="120"/>
    </location>
</feature>
<dbReference type="PANTHER" id="PTHR34820:SF4">
    <property type="entry name" value="INNER MEMBRANE PROTEIN YEBZ"/>
    <property type="match status" value="1"/>
</dbReference>
<keyword evidence="10" id="KW-1185">Reference proteome</keyword>
<dbReference type="KEGG" id="caul:KCG34_12035"/>
<reference evidence="9" key="1">
    <citation type="submission" date="2021-04" db="EMBL/GenBank/DDBJ databases">
        <title>The complete genome sequence of Caulobacter sp. S6.</title>
        <authorList>
            <person name="Tang Y."/>
            <person name="Ouyang W."/>
            <person name="Liu Q."/>
            <person name="Huang B."/>
            <person name="Guo Z."/>
            <person name="Lei P."/>
        </authorList>
    </citation>
    <scope>NUCLEOTIDE SEQUENCE</scope>
    <source>
        <strain evidence="9">S6</strain>
    </source>
</reference>
<evidence type="ECO:0000256" key="2">
    <source>
        <dbReference type="ARBA" id="ARBA00010509"/>
    </source>
</evidence>
<dbReference type="SUPFAM" id="SSF81296">
    <property type="entry name" value="E set domains"/>
    <property type="match status" value="1"/>
</dbReference>
<dbReference type="GO" id="GO:0042597">
    <property type="term" value="C:periplasmic space"/>
    <property type="evidence" value="ECO:0007669"/>
    <property type="project" value="UniProtKB-SubCell"/>
</dbReference>
<dbReference type="GO" id="GO:0005886">
    <property type="term" value="C:plasma membrane"/>
    <property type="evidence" value="ECO:0007669"/>
    <property type="project" value="TreeGrafter"/>
</dbReference>
<dbReference type="NCBIfam" id="NF033814">
    <property type="entry name" value="copper_CopC"/>
    <property type="match status" value="1"/>
</dbReference>
<comment type="subcellular location">
    <subcellularLocation>
        <location evidence="1">Periplasm</location>
    </subcellularLocation>
</comment>
<evidence type="ECO:0000256" key="5">
    <source>
        <dbReference type="ARBA" id="ARBA00022764"/>
    </source>
</evidence>
<dbReference type="EMBL" id="CP073078">
    <property type="protein sequence ID" value="QUD90535.1"/>
    <property type="molecule type" value="Genomic_DNA"/>
</dbReference>
<proteinExistence type="inferred from homology"/>
<evidence type="ECO:0000313" key="10">
    <source>
        <dbReference type="Proteomes" id="UP000676409"/>
    </source>
</evidence>
<sequence>MKLHLIGAALALTLAGTATQALAHAHLVAADPAANAVAPAPKQLTLKFSERLEPKFSGLAVTMPQMSGMAAAAKVEVSPDGKSLIATPSAPLSAGVYKVSWHAVTADTHRTEGAFTFTVR</sequence>
<evidence type="ECO:0000256" key="1">
    <source>
        <dbReference type="ARBA" id="ARBA00004418"/>
    </source>
</evidence>
<keyword evidence="3" id="KW-0479">Metal-binding</keyword>
<comment type="similarity">
    <text evidence="2">Belongs to the CopC family.</text>
</comment>
<evidence type="ECO:0000313" key="9">
    <source>
        <dbReference type="EMBL" id="QUD90535.1"/>
    </source>
</evidence>
<evidence type="ECO:0000259" key="8">
    <source>
        <dbReference type="Pfam" id="PF04234"/>
    </source>
</evidence>
<keyword evidence="4 7" id="KW-0732">Signal</keyword>
<dbReference type="InterPro" id="IPR032694">
    <property type="entry name" value="CopC/D"/>
</dbReference>
<keyword evidence="5" id="KW-0574">Periplasm</keyword>
<dbReference type="AlphaFoldDB" id="A0A975G457"/>
<gene>
    <name evidence="9" type="primary">copC</name>
    <name evidence="9" type="ORF">KCG34_12035</name>
</gene>
<evidence type="ECO:0000256" key="6">
    <source>
        <dbReference type="ARBA" id="ARBA00023008"/>
    </source>
</evidence>
<protein>
    <submittedName>
        <fullName evidence="9">Copper homeostasis periplasmic binding protein CopC</fullName>
    </submittedName>
</protein>
<dbReference type="GO" id="GO:0046688">
    <property type="term" value="P:response to copper ion"/>
    <property type="evidence" value="ECO:0007669"/>
    <property type="project" value="InterPro"/>
</dbReference>
<dbReference type="InterPro" id="IPR014755">
    <property type="entry name" value="Cu-Rt/internalin_Ig-like"/>
</dbReference>
<dbReference type="RefSeq" id="WP_211940585.1">
    <property type="nucleotide sequence ID" value="NZ_CP073078.1"/>
</dbReference>
<feature type="signal peptide" evidence="7">
    <location>
        <begin position="1"/>
        <end position="23"/>
    </location>
</feature>
<dbReference type="GO" id="GO:0005507">
    <property type="term" value="F:copper ion binding"/>
    <property type="evidence" value="ECO:0007669"/>
    <property type="project" value="InterPro"/>
</dbReference>
<organism evidence="9 10">
    <name type="scientific">Phenylobacterium montanum</name>
    <dbReference type="NCBI Taxonomy" id="2823693"/>
    <lineage>
        <taxon>Bacteria</taxon>
        <taxon>Pseudomonadati</taxon>
        <taxon>Pseudomonadota</taxon>
        <taxon>Alphaproteobacteria</taxon>
        <taxon>Caulobacterales</taxon>
        <taxon>Caulobacteraceae</taxon>
        <taxon>Phenylobacterium</taxon>
    </lineage>
</organism>
<dbReference type="PANTHER" id="PTHR34820">
    <property type="entry name" value="INNER MEMBRANE PROTEIN YEBZ"/>
    <property type="match status" value="1"/>
</dbReference>
<dbReference type="Gene3D" id="2.60.40.1220">
    <property type="match status" value="1"/>
</dbReference>
<dbReference type="InterPro" id="IPR014756">
    <property type="entry name" value="Ig_E-set"/>
</dbReference>
<evidence type="ECO:0000256" key="4">
    <source>
        <dbReference type="ARBA" id="ARBA00022729"/>
    </source>
</evidence>
<dbReference type="Pfam" id="PF04234">
    <property type="entry name" value="CopC"/>
    <property type="match status" value="1"/>
</dbReference>
<dbReference type="Proteomes" id="UP000676409">
    <property type="component" value="Chromosome"/>
</dbReference>
<accession>A0A975G457</accession>
<evidence type="ECO:0000256" key="7">
    <source>
        <dbReference type="SAM" id="SignalP"/>
    </source>
</evidence>
<dbReference type="InterPro" id="IPR047685">
    <property type="entry name" value="CopC-like"/>
</dbReference>
<dbReference type="GO" id="GO:0006825">
    <property type="term" value="P:copper ion transport"/>
    <property type="evidence" value="ECO:0007669"/>
    <property type="project" value="InterPro"/>
</dbReference>
<name>A0A975G457_9CAUL</name>